<accession>A0AAN9GSY4</accession>
<feature type="region of interest" description="Disordered" evidence="2">
    <location>
        <begin position="108"/>
        <end position="133"/>
    </location>
</feature>
<keyword evidence="7" id="KW-1185">Reference proteome</keyword>
<feature type="domain" description="MADF" evidence="3">
    <location>
        <begin position="4"/>
        <end position="95"/>
    </location>
</feature>
<dbReference type="PROSITE" id="PS51031">
    <property type="entry name" value="BESS"/>
    <property type="match status" value="1"/>
</dbReference>
<dbReference type="Proteomes" id="UP001364617">
    <property type="component" value="Unassembled WGS sequence"/>
</dbReference>
<evidence type="ECO:0000313" key="7">
    <source>
        <dbReference type="Proteomes" id="UP001364617"/>
    </source>
</evidence>
<dbReference type="InterPro" id="IPR004210">
    <property type="entry name" value="BESS_motif"/>
</dbReference>
<dbReference type="PANTHER" id="PTHR12243:SF37">
    <property type="entry name" value="BESS DOMAIN-CONTAINING PROTEIN"/>
    <property type="match status" value="1"/>
</dbReference>
<dbReference type="AlphaFoldDB" id="A0AAN9GSY4"/>
<dbReference type="GO" id="GO:0003677">
    <property type="term" value="F:DNA binding"/>
    <property type="evidence" value="ECO:0007669"/>
    <property type="project" value="InterPro"/>
</dbReference>
<dbReference type="GO" id="GO:0005634">
    <property type="term" value="C:nucleus"/>
    <property type="evidence" value="ECO:0007669"/>
    <property type="project" value="UniProtKB-SubCell"/>
</dbReference>
<evidence type="ECO:0008006" key="8">
    <source>
        <dbReference type="Google" id="ProtNLM"/>
    </source>
</evidence>
<evidence type="ECO:0000313" key="5">
    <source>
        <dbReference type="EMBL" id="KAK7126049.1"/>
    </source>
</evidence>
<dbReference type="Pfam" id="PF10545">
    <property type="entry name" value="MADF_DNA_bdg"/>
    <property type="match status" value="1"/>
</dbReference>
<proteinExistence type="predicted"/>
<gene>
    <name evidence="6" type="ORF">R3I93_006695</name>
    <name evidence="5" type="ORF">R3I93_021435</name>
</gene>
<evidence type="ECO:0000256" key="1">
    <source>
        <dbReference type="PROSITE-ProRule" id="PRU00371"/>
    </source>
</evidence>
<evidence type="ECO:0000313" key="6">
    <source>
        <dbReference type="EMBL" id="KAK7162465.1"/>
    </source>
</evidence>
<dbReference type="GO" id="GO:0006357">
    <property type="term" value="P:regulation of transcription by RNA polymerase II"/>
    <property type="evidence" value="ECO:0007669"/>
    <property type="project" value="TreeGrafter"/>
</dbReference>
<dbReference type="SMART" id="SM00595">
    <property type="entry name" value="MADF"/>
    <property type="match status" value="1"/>
</dbReference>
<feature type="domain" description="BESS" evidence="4">
    <location>
        <begin position="159"/>
        <end position="198"/>
    </location>
</feature>
<dbReference type="EMBL" id="JAYKXH010000007">
    <property type="protein sequence ID" value="KAK7162465.1"/>
    <property type="molecule type" value="Genomic_DNA"/>
</dbReference>
<comment type="caution">
    <text evidence="5">The sequence shown here is derived from an EMBL/GenBank/DDBJ whole genome shotgun (WGS) entry which is preliminary data.</text>
</comment>
<evidence type="ECO:0000259" key="4">
    <source>
        <dbReference type="PROSITE" id="PS51031"/>
    </source>
</evidence>
<evidence type="ECO:0000256" key="2">
    <source>
        <dbReference type="SAM" id="MobiDB-lite"/>
    </source>
</evidence>
<keyword evidence="1" id="KW-0539">Nucleus</keyword>
<organism evidence="5 7">
    <name type="scientific">Phoxinus phoxinus</name>
    <name type="common">Eurasian minnow</name>
    <dbReference type="NCBI Taxonomy" id="58324"/>
    <lineage>
        <taxon>Eukaryota</taxon>
        <taxon>Metazoa</taxon>
        <taxon>Chordata</taxon>
        <taxon>Craniata</taxon>
        <taxon>Vertebrata</taxon>
        <taxon>Euteleostomi</taxon>
        <taxon>Actinopterygii</taxon>
        <taxon>Neopterygii</taxon>
        <taxon>Teleostei</taxon>
        <taxon>Ostariophysi</taxon>
        <taxon>Cypriniformes</taxon>
        <taxon>Leuciscidae</taxon>
        <taxon>Phoxininae</taxon>
        <taxon>Phoxinus</taxon>
    </lineage>
</organism>
<sequence>MTDLLIACVSTHPVLFDKTNRNYKDNDFKDNVWRSIANQLGYHDFEDARKLWKNLRDTYVRKRREEKETKSGQAGKQKKRWKYMECMSFLEASTSFRRVCSNLEEEQQVVDDAGQGTSESEGEPSCPPPQKRKSKDFFEDYLARKEVREEKKVMEREEKDETYHFLMSLAPAMRRLPSERQSWLKIKIQEMVHGAEFSLPSTSTYTVL</sequence>
<dbReference type="GO" id="GO:0005667">
    <property type="term" value="C:transcription regulator complex"/>
    <property type="evidence" value="ECO:0007669"/>
    <property type="project" value="TreeGrafter"/>
</dbReference>
<dbReference type="PANTHER" id="PTHR12243">
    <property type="entry name" value="MADF DOMAIN TRANSCRIPTION FACTOR"/>
    <property type="match status" value="1"/>
</dbReference>
<dbReference type="Pfam" id="PF02944">
    <property type="entry name" value="BESS"/>
    <property type="match status" value="1"/>
</dbReference>
<comment type="subcellular location">
    <subcellularLocation>
        <location evidence="1">Nucleus</location>
    </subcellularLocation>
</comment>
<evidence type="ECO:0000259" key="3">
    <source>
        <dbReference type="PROSITE" id="PS51029"/>
    </source>
</evidence>
<name>A0AAN9GSY4_9TELE</name>
<protein>
    <recommendedName>
        <fullName evidence="8">Transcription factor Adf-1</fullName>
    </recommendedName>
</protein>
<dbReference type="InterPro" id="IPR039353">
    <property type="entry name" value="TF_Adf1"/>
</dbReference>
<reference evidence="5 7" key="1">
    <citation type="submission" date="2024-02" db="EMBL/GenBank/DDBJ databases">
        <title>Chromosome-level genome assembly of the Eurasian Minnow (Phoxinus phoxinus).</title>
        <authorList>
            <person name="Oriowo T.O."/>
            <person name="Martin S."/>
            <person name="Stange M."/>
            <person name="Chrysostomakis Y."/>
            <person name="Brown T."/>
            <person name="Winkler S."/>
            <person name="Kukowka S."/>
            <person name="Myers E.W."/>
            <person name="Bohne A."/>
        </authorList>
    </citation>
    <scope>NUCLEOTIDE SEQUENCE [LARGE SCALE GENOMIC DNA]</scope>
    <source>
        <strain evidence="5">ZFMK-TIS-60720</strain>
        <tissue evidence="5">Whole Organism</tissue>
    </source>
</reference>
<dbReference type="EMBL" id="JAYKXH010000023">
    <property type="protein sequence ID" value="KAK7126049.1"/>
    <property type="molecule type" value="Genomic_DNA"/>
</dbReference>
<dbReference type="InterPro" id="IPR006578">
    <property type="entry name" value="MADF-dom"/>
</dbReference>
<dbReference type="PROSITE" id="PS51029">
    <property type="entry name" value="MADF"/>
    <property type="match status" value="1"/>
</dbReference>